<evidence type="ECO:0000313" key="3">
    <source>
        <dbReference type="EMBL" id="KAG7294290.1"/>
    </source>
</evidence>
<accession>A0AAD4F7X6</accession>
<evidence type="ECO:0000256" key="2">
    <source>
        <dbReference type="ARBA" id="ARBA00022737"/>
    </source>
</evidence>
<organism evidence="3 4">
    <name type="scientific">Staphylotrichum longicolle</name>
    <dbReference type="NCBI Taxonomy" id="669026"/>
    <lineage>
        <taxon>Eukaryota</taxon>
        <taxon>Fungi</taxon>
        <taxon>Dikarya</taxon>
        <taxon>Ascomycota</taxon>
        <taxon>Pezizomycotina</taxon>
        <taxon>Sordariomycetes</taxon>
        <taxon>Sordariomycetidae</taxon>
        <taxon>Sordariales</taxon>
        <taxon>Chaetomiaceae</taxon>
        <taxon>Staphylotrichum</taxon>
    </lineage>
</organism>
<protein>
    <submittedName>
        <fullName evidence="3">Uncharacterized protein</fullName>
    </submittedName>
</protein>
<dbReference type="SUPFAM" id="SSF50978">
    <property type="entry name" value="WD40 repeat-like"/>
    <property type="match status" value="1"/>
</dbReference>
<dbReference type="Proteomes" id="UP001197093">
    <property type="component" value="Unassembled WGS sequence"/>
</dbReference>
<keyword evidence="2" id="KW-0677">Repeat</keyword>
<evidence type="ECO:0000313" key="4">
    <source>
        <dbReference type="Proteomes" id="UP001197093"/>
    </source>
</evidence>
<keyword evidence="4" id="KW-1185">Reference proteome</keyword>
<dbReference type="InterPro" id="IPR015943">
    <property type="entry name" value="WD40/YVTN_repeat-like_dom_sf"/>
</dbReference>
<dbReference type="PANTHER" id="PTHR44472">
    <property type="entry name" value="DDB1- AND CUL4-ASSOCIATED FACTOR 4-RELATED"/>
    <property type="match status" value="1"/>
</dbReference>
<comment type="caution">
    <text evidence="3">The sequence shown here is derived from an EMBL/GenBank/DDBJ whole genome shotgun (WGS) entry which is preliminary data.</text>
</comment>
<gene>
    <name evidence="3" type="ORF">NEMBOFW57_004361</name>
</gene>
<name>A0AAD4F7X6_9PEZI</name>
<proteinExistence type="predicted"/>
<dbReference type="PANTHER" id="PTHR44472:SF1">
    <property type="entry name" value="DDB1 AND CUL4 ASSOCIATED FACTOR 4"/>
    <property type="match status" value="1"/>
</dbReference>
<sequence>MGGGGEEEASGGAEGGAIDLQGHAAVRYPALSFRPKHYSQFLPVVTDIAFHEPSRKLLLACKRQSGGIGIGQLTPKTQTPTESCPSWILEDETSLRFSSLKFNPIPAPASVIHALQPAPRNSRLTCIAGTDKGILQLQQDTLTWTTPPPPSRARFRSLHHHRQNNNSNNNNNKDRTQAHDRLPWQTDILAVDFLSPDTILAGTRSGHVCVLDLRAPPREWSVGAHTFRHTSSAAHVRAVRAPGAGAGAGTEAGTPHEVLAAGPRNAMAVYDLRFLQQPQQQPGEEGRRGGKNKNATRPVVEFHAYRNEAHIQIGLDVWPEAGYGSSRGVVAAAHDDQTVGLYSLRDGLRLEGAGAVGGIRAPAVVRRLMWAALPGDRHPSLFVGEGNGVGKYSFWA</sequence>
<evidence type="ECO:0000256" key="1">
    <source>
        <dbReference type="ARBA" id="ARBA00022574"/>
    </source>
</evidence>
<dbReference type="GO" id="GO:0080008">
    <property type="term" value="C:Cul4-RING E3 ubiquitin ligase complex"/>
    <property type="evidence" value="ECO:0007669"/>
    <property type="project" value="TreeGrafter"/>
</dbReference>
<dbReference type="InterPro" id="IPR052254">
    <property type="entry name" value="CUL4-DDB1_E3_ligase_receptor"/>
</dbReference>
<dbReference type="InterPro" id="IPR036322">
    <property type="entry name" value="WD40_repeat_dom_sf"/>
</dbReference>
<dbReference type="EMBL" id="JAHCVI010000001">
    <property type="protein sequence ID" value="KAG7294290.1"/>
    <property type="molecule type" value="Genomic_DNA"/>
</dbReference>
<dbReference type="Gene3D" id="2.130.10.10">
    <property type="entry name" value="YVTN repeat-like/Quinoprotein amine dehydrogenase"/>
    <property type="match status" value="1"/>
</dbReference>
<reference evidence="3" key="1">
    <citation type="submission" date="2023-02" db="EMBL/GenBank/DDBJ databases">
        <authorList>
            <person name="Palmer J.M."/>
        </authorList>
    </citation>
    <scope>NUCLEOTIDE SEQUENCE</scope>
    <source>
        <strain evidence="3">FW57</strain>
    </source>
</reference>
<dbReference type="AlphaFoldDB" id="A0AAD4F7X6"/>
<keyword evidence="1" id="KW-0853">WD repeat</keyword>